<proteinExistence type="predicted"/>
<gene>
    <name evidence="1" type="ORF">Tsubulata_038987</name>
</gene>
<evidence type="ECO:0000313" key="2">
    <source>
        <dbReference type="Proteomes" id="UP001141552"/>
    </source>
</evidence>
<name>A0A9Q0G1L3_9ROSI</name>
<keyword evidence="2" id="KW-1185">Reference proteome</keyword>
<reference evidence="1" key="2">
    <citation type="journal article" date="2023" name="Plants (Basel)">
        <title>Annotation of the Turnera subulata (Passifloraceae) Draft Genome Reveals the S-Locus Evolved after the Divergence of Turneroideae from Passifloroideae in a Stepwise Manner.</title>
        <authorList>
            <person name="Henning P.M."/>
            <person name="Roalson E.H."/>
            <person name="Mir W."/>
            <person name="McCubbin A.G."/>
            <person name="Shore J.S."/>
        </authorList>
    </citation>
    <scope>NUCLEOTIDE SEQUENCE</scope>
    <source>
        <strain evidence="1">F60SS</strain>
    </source>
</reference>
<dbReference type="Proteomes" id="UP001141552">
    <property type="component" value="Unassembled WGS sequence"/>
</dbReference>
<protein>
    <submittedName>
        <fullName evidence="1">Uncharacterized protein</fullName>
    </submittedName>
</protein>
<organism evidence="1 2">
    <name type="scientific">Turnera subulata</name>
    <dbReference type="NCBI Taxonomy" id="218843"/>
    <lineage>
        <taxon>Eukaryota</taxon>
        <taxon>Viridiplantae</taxon>
        <taxon>Streptophyta</taxon>
        <taxon>Embryophyta</taxon>
        <taxon>Tracheophyta</taxon>
        <taxon>Spermatophyta</taxon>
        <taxon>Magnoliopsida</taxon>
        <taxon>eudicotyledons</taxon>
        <taxon>Gunneridae</taxon>
        <taxon>Pentapetalae</taxon>
        <taxon>rosids</taxon>
        <taxon>fabids</taxon>
        <taxon>Malpighiales</taxon>
        <taxon>Passifloraceae</taxon>
        <taxon>Turnera</taxon>
    </lineage>
</organism>
<accession>A0A9Q0G1L3</accession>
<comment type="caution">
    <text evidence="1">The sequence shown here is derived from an EMBL/GenBank/DDBJ whole genome shotgun (WGS) entry which is preliminary data.</text>
</comment>
<dbReference type="AlphaFoldDB" id="A0A9Q0G1L3"/>
<reference evidence="1" key="1">
    <citation type="submission" date="2022-02" db="EMBL/GenBank/DDBJ databases">
        <authorList>
            <person name="Henning P.M."/>
            <person name="McCubbin A.G."/>
            <person name="Shore J.S."/>
        </authorList>
    </citation>
    <scope>NUCLEOTIDE SEQUENCE</scope>
    <source>
        <strain evidence="1">F60SS</strain>
        <tissue evidence="1">Leaves</tissue>
    </source>
</reference>
<sequence length="86" mass="9839">MEEEAPEGLLPVRVWGATRRAHRPLLLDLGEGGGVSWRLGLWIEHIAMRGEMWQHLGQMRGGWWCFVEVGGLEEEKREDMGSLDLQ</sequence>
<evidence type="ECO:0000313" key="1">
    <source>
        <dbReference type="EMBL" id="KAJ4841923.1"/>
    </source>
</evidence>
<dbReference type="EMBL" id="JAKUCV010002644">
    <property type="protein sequence ID" value="KAJ4841923.1"/>
    <property type="molecule type" value="Genomic_DNA"/>
</dbReference>